<dbReference type="AlphaFoldDB" id="A0A2Z6N1G2"/>
<proteinExistence type="predicted"/>
<gene>
    <name evidence="3" type="ORF">TSUD_326630</name>
</gene>
<evidence type="ECO:0000313" key="3">
    <source>
        <dbReference type="EMBL" id="GAU22937.1"/>
    </source>
</evidence>
<dbReference type="OrthoDB" id="1436790at2759"/>
<dbReference type="PANTHER" id="PTHR36617:SF5">
    <property type="entry name" value="OS05G0421675 PROTEIN"/>
    <property type="match status" value="1"/>
</dbReference>
<dbReference type="Pfam" id="PF13966">
    <property type="entry name" value="zf-RVT"/>
    <property type="match status" value="1"/>
</dbReference>
<keyword evidence="1" id="KW-1133">Transmembrane helix</keyword>
<sequence length="151" mass="17142">MLFKFCRFIIVSPGGPVLQHRAPHWSLACQNFTNISDSWIWRHDIGVGYSVRGACSLLTTRDVVTTVGASDLIWHKHVPLKVSVLAWRLLRNRLPTKDNLVERHIIPLDDRFCVNGCGQPETANHLFLLCLVFAPLWTMVWSWLGIAPADT</sequence>
<dbReference type="InterPro" id="IPR026960">
    <property type="entry name" value="RVT-Znf"/>
</dbReference>
<dbReference type="EMBL" id="DF973258">
    <property type="protein sequence ID" value="GAU22937.1"/>
    <property type="molecule type" value="Genomic_DNA"/>
</dbReference>
<keyword evidence="1" id="KW-0812">Transmembrane</keyword>
<feature type="domain" description="Reverse transcriptase zinc-binding" evidence="2">
    <location>
        <begin position="49"/>
        <end position="137"/>
    </location>
</feature>
<evidence type="ECO:0000256" key="1">
    <source>
        <dbReference type="SAM" id="Phobius"/>
    </source>
</evidence>
<keyword evidence="1" id="KW-0472">Membrane</keyword>
<dbReference type="PANTHER" id="PTHR36617">
    <property type="entry name" value="PROTEIN, PUTATIVE-RELATED"/>
    <property type="match status" value="1"/>
</dbReference>
<protein>
    <recommendedName>
        <fullName evidence="2">Reverse transcriptase zinc-binding domain-containing protein</fullName>
    </recommendedName>
</protein>
<reference evidence="4" key="1">
    <citation type="journal article" date="2017" name="Front. Plant Sci.">
        <title>Climate Clever Clovers: New Paradigm to Reduce the Environmental Footprint of Ruminants by Breeding Low Methanogenic Forages Utilizing Haplotype Variation.</title>
        <authorList>
            <person name="Kaur P."/>
            <person name="Appels R."/>
            <person name="Bayer P.E."/>
            <person name="Keeble-Gagnere G."/>
            <person name="Wang J."/>
            <person name="Hirakawa H."/>
            <person name="Shirasawa K."/>
            <person name="Vercoe P."/>
            <person name="Stefanova K."/>
            <person name="Durmic Z."/>
            <person name="Nichols P."/>
            <person name="Revell C."/>
            <person name="Isobe S.N."/>
            <person name="Edwards D."/>
            <person name="Erskine W."/>
        </authorList>
    </citation>
    <scope>NUCLEOTIDE SEQUENCE [LARGE SCALE GENOMIC DNA]</scope>
    <source>
        <strain evidence="4">cv. Daliak</strain>
    </source>
</reference>
<keyword evidence="4" id="KW-1185">Reference proteome</keyword>
<evidence type="ECO:0000313" key="4">
    <source>
        <dbReference type="Proteomes" id="UP000242715"/>
    </source>
</evidence>
<name>A0A2Z6N1G2_TRISU</name>
<feature type="transmembrane region" description="Helical" evidence="1">
    <location>
        <begin position="126"/>
        <end position="146"/>
    </location>
</feature>
<dbReference type="Proteomes" id="UP000242715">
    <property type="component" value="Unassembled WGS sequence"/>
</dbReference>
<evidence type="ECO:0000259" key="2">
    <source>
        <dbReference type="Pfam" id="PF13966"/>
    </source>
</evidence>
<accession>A0A2Z6N1G2</accession>
<organism evidence="3 4">
    <name type="scientific">Trifolium subterraneum</name>
    <name type="common">Subterranean clover</name>
    <dbReference type="NCBI Taxonomy" id="3900"/>
    <lineage>
        <taxon>Eukaryota</taxon>
        <taxon>Viridiplantae</taxon>
        <taxon>Streptophyta</taxon>
        <taxon>Embryophyta</taxon>
        <taxon>Tracheophyta</taxon>
        <taxon>Spermatophyta</taxon>
        <taxon>Magnoliopsida</taxon>
        <taxon>eudicotyledons</taxon>
        <taxon>Gunneridae</taxon>
        <taxon>Pentapetalae</taxon>
        <taxon>rosids</taxon>
        <taxon>fabids</taxon>
        <taxon>Fabales</taxon>
        <taxon>Fabaceae</taxon>
        <taxon>Papilionoideae</taxon>
        <taxon>50 kb inversion clade</taxon>
        <taxon>NPAAA clade</taxon>
        <taxon>Hologalegina</taxon>
        <taxon>IRL clade</taxon>
        <taxon>Trifolieae</taxon>
        <taxon>Trifolium</taxon>
    </lineage>
</organism>